<dbReference type="Gene3D" id="1.10.10.10">
    <property type="entry name" value="Winged helix-like DNA-binding domain superfamily/Winged helix DNA-binding domain"/>
    <property type="match status" value="1"/>
</dbReference>
<dbReference type="RefSeq" id="WP_091284918.1">
    <property type="nucleotide sequence ID" value="NZ_FMCW01000034.1"/>
</dbReference>
<gene>
    <name evidence="2" type="ORF">GA0070558_13431</name>
</gene>
<dbReference type="CDD" id="cd00090">
    <property type="entry name" value="HTH_ARSR"/>
    <property type="match status" value="1"/>
</dbReference>
<dbReference type="InterPro" id="IPR011991">
    <property type="entry name" value="ArsR-like_HTH"/>
</dbReference>
<protein>
    <submittedName>
        <fullName evidence="2">Transcriptional regulator, PadR family</fullName>
    </submittedName>
</protein>
<evidence type="ECO:0000259" key="1">
    <source>
        <dbReference type="Pfam" id="PF03551"/>
    </source>
</evidence>
<evidence type="ECO:0000313" key="2">
    <source>
        <dbReference type="EMBL" id="SCF15098.1"/>
    </source>
</evidence>
<evidence type="ECO:0000313" key="3">
    <source>
        <dbReference type="Proteomes" id="UP000199375"/>
    </source>
</evidence>
<proteinExistence type="predicted"/>
<dbReference type="SUPFAM" id="SSF46785">
    <property type="entry name" value="Winged helix' DNA-binding domain"/>
    <property type="match status" value="1"/>
</dbReference>
<name>A0A1C4Y313_9ACTN</name>
<dbReference type="InterPro" id="IPR036388">
    <property type="entry name" value="WH-like_DNA-bd_sf"/>
</dbReference>
<dbReference type="EMBL" id="FMCW01000034">
    <property type="protein sequence ID" value="SCF15098.1"/>
    <property type="molecule type" value="Genomic_DNA"/>
</dbReference>
<dbReference type="AlphaFoldDB" id="A0A1C4Y313"/>
<sequence length="113" mass="12423">MTTGPRLTAQTVAVVRALLTEPTKARWGRDIAAETGLKSGSLHPILARLEQAGWVESYWEDPAEHEEAGRPRRRYYRFTPDGAVTARLALAEASQSAARTPALSRLRPQPGCQ</sequence>
<dbReference type="Proteomes" id="UP000199375">
    <property type="component" value="Unassembled WGS sequence"/>
</dbReference>
<feature type="domain" description="Transcription regulator PadR N-terminal" evidence="1">
    <location>
        <begin position="36"/>
        <end position="84"/>
    </location>
</feature>
<organism evidence="2 3">
    <name type="scientific">Micromonospora haikouensis</name>
    <dbReference type="NCBI Taxonomy" id="686309"/>
    <lineage>
        <taxon>Bacteria</taxon>
        <taxon>Bacillati</taxon>
        <taxon>Actinomycetota</taxon>
        <taxon>Actinomycetes</taxon>
        <taxon>Micromonosporales</taxon>
        <taxon>Micromonosporaceae</taxon>
        <taxon>Micromonospora</taxon>
    </lineage>
</organism>
<dbReference type="InterPro" id="IPR036390">
    <property type="entry name" value="WH_DNA-bd_sf"/>
</dbReference>
<reference evidence="2 3" key="1">
    <citation type="submission" date="2016-06" db="EMBL/GenBank/DDBJ databases">
        <authorList>
            <person name="Kjaerup R.B."/>
            <person name="Dalgaard T.S."/>
            <person name="Juul-Madsen H.R."/>
        </authorList>
    </citation>
    <scope>NUCLEOTIDE SEQUENCE [LARGE SCALE GENOMIC DNA]</scope>
    <source>
        <strain evidence="2 3">DSM 45626</strain>
    </source>
</reference>
<accession>A0A1C4Y313</accession>
<dbReference type="InterPro" id="IPR005149">
    <property type="entry name" value="Tscrpt_reg_PadR_N"/>
</dbReference>
<dbReference type="Pfam" id="PF03551">
    <property type="entry name" value="PadR"/>
    <property type="match status" value="1"/>
</dbReference>